<name>A0A1V8SEX4_9PEZI</name>
<accession>A0A1V8SEX4</accession>
<sequence length="87" mass="9342">MRLAELLTDLTTLSPEVCDPRAASALVNARPGGSAAPAPTNDDQDVDLKRAKDLLQLHADVKLAHAHGVDEELNDARHAVEVVLREL</sequence>
<gene>
    <name evidence="1" type="ORF">B0A48_16028</name>
</gene>
<evidence type="ECO:0000313" key="2">
    <source>
        <dbReference type="Proteomes" id="UP000192596"/>
    </source>
</evidence>
<dbReference type="InParanoid" id="A0A1V8SEX4"/>
<dbReference type="AlphaFoldDB" id="A0A1V8SEX4"/>
<evidence type="ECO:0000313" key="1">
    <source>
        <dbReference type="EMBL" id="OQN97708.1"/>
    </source>
</evidence>
<reference evidence="2" key="1">
    <citation type="submission" date="2017-03" db="EMBL/GenBank/DDBJ databases">
        <title>Genomes of endolithic fungi from Antarctica.</title>
        <authorList>
            <person name="Coleine C."/>
            <person name="Masonjones S."/>
            <person name="Stajich J.E."/>
        </authorList>
    </citation>
    <scope>NUCLEOTIDE SEQUENCE [LARGE SCALE GENOMIC DNA]</scope>
    <source>
        <strain evidence="2">CCFEE 5527</strain>
    </source>
</reference>
<keyword evidence="2" id="KW-1185">Reference proteome</keyword>
<proteinExistence type="predicted"/>
<comment type="caution">
    <text evidence="1">The sequence shown here is derived from an EMBL/GenBank/DDBJ whole genome shotgun (WGS) entry which is preliminary data.</text>
</comment>
<dbReference type="EMBL" id="NAJO01000051">
    <property type="protein sequence ID" value="OQN97708.1"/>
    <property type="molecule type" value="Genomic_DNA"/>
</dbReference>
<dbReference type="OrthoDB" id="5394455at2759"/>
<organism evidence="1 2">
    <name type="scientific">Cryoendolithus antarcticus</name>
    <dbReference type="NCBI Taxonomy" id="1507870"/>
    <lineage>
        <taxon>Eukaryota</taxon>
        <taxon>Fungi</taxon>
        <taxon>Dikarya</taxon>
        <taxon>Ascomycota</taxon>
        <taxon>Pezizomycotina</taxon>
        <taxon>Dothideomycetes</taxon>
        <taxon>Dothideomycetidae</taxon>
        <taxon>Cladosporiales</taxon>
        <taxon>Cladosporiaceae</taxon>
        <taxon>Cryoendolithus</taxon>
    </lineage>
</organism>
<dbReference type="Proteomes" id="UP000192596">
    <property type="component" value="Unassembled WGS sequence"/>
</dbReference>
<protein>
    <submittedName>
        <fullName evidence="1">Uncharacterized protein</fullName>
    </submittedName>
</protein>